<keyword evidence="2" id="KW-0548">Nucleotidyltransferase</keyword>
<evidence type="ECO:0000256" key="7">
    <source>
        <dbReference type="ARBA" id="ARBA00034120"/>
    </source>
</evidence>
<reference evidence="10 11" key="1">
    <citation type="submission" date="2017-08" db="EMBL/GenBank/DDBJ databases">
        <title>The complete genome sequence of Maribacter sp. B1, isolated from deep-sea sediment.</title>
        <authorList>
            <person name="Wu Y.-H."/>
            <person name="Cheng H."/>
            <person name="Xu X.-W."/>
        </authorList>
    </citation>
    <scope>NUCLEOTIDE SEQUENCE [LARGE SCALE GENOMIC DNA]</scope>
    <source>
        <strain evidence="10 11">B1</strain>
    </source>
</reference>
<gene>
    <name evidence="10" type="ORF">CJ263_07315</name>
</gene>
<proteinExistence type="inferred from homology"/>
<keyword evidence="3" id="KW-0479">Metal-binding</keyword>
<dbReference type="GO" id="GO:0046872">
    <property type="term" value="F:metal ion binding"/>
    <property type="evidence" value="ECO:0007669"/>
    <property type="project" value="UniProtKB-KW"/>
</dbReference>
<dbReference type="PRINTS" id="PR00866">
    <property type="entry name" value="RNADNAPOLMS"/>
</dbReference>
<evidence type="ECO:0000256" key="6">
    <source>
        <dbReference type="ARBA" id="ARBA00023118"/>
    </source>
</evidence>
<dbReference type="GO" id="GO:0003964">
    <property type="term" value="F:RNA-directed DNA polymerase activity"/>
    <property type="evidence" value="ECO:0007669"/>
    <property type="project" value="UniProtKB-KW"/>
</dbReference>
<name>A0A223V431_9FLAO</name>
<dbReference type="RefSeq" id="WP_094996667.1">
    <property type="nucleotide sequence ID" value="NZ_BMJL01000006.1"/>
</dbReference>
<dbReference type="OrthoDB" id="9780724at2"/>
<dbReference type="AlphaFoldDB" id="A0A223V431"/>
<feature type="domain" description="Reverse transcriptase" evidence="9">
    <location>
        <begin position="1"/>
        <end position="103"/>
    </location>
</feature>
<evidence type="ECO:0000259" key="9">
    <source>
        <dbReference type="PROSITE" id="PS50878"/>
    </source>
</evidence>
<keyword evidence="1" id="KW-0808">Transferase</keyword>
<organism evidence="10 11">
    <name type="scientific">Maribacter cobaltidurans</name>
    <dbReference type="NCBI Taxonomy" id="1178778"/>
    <lineage>
        <taxon>Bacteria</taxon>
        <taxon>Pseudomonadati</taxon>
        <taxon>Bacteroidota</taxon>
        <taxon>Flavobacteriia</taxon>
        <taxon>Flavobacteriales</taxon>
        <taxon>Flavobacteriaceae</taxon>
        <taxon>Maribacter</taxon>
    </lineage>
</organism>
<keyword evidence="5" id="KW-0695">RNA-directed DNA polymerase</keyword>
<dbReference type="SUPFAM" id="SSF56672">
    <property type="entry name" value="DNA/RNA polymerases"/>
    <property type="match status" value="1"/>
</dbReference>
<keyword evidence="4" id="KW-0460">Magnesium</keyword>
<comment type="similarity">
    <text evidence="7">Belongs to the bacterial reverse transcriptase family.</text>
</comment>
<sequence>MTKLTTFRTKDSWNSKSLPQGAPTSPTLSNIVFEKIDNQILEILKGENISYSRWIDDLTFSSNNDFREKCIPIIKCITGNGLKVSKPKTTYRKNKSIITGVIVGLSTMKVTEKFREKDESKMKPKQIKGRTAYKEQVYRKDKEKPVANKVYKT</sequence>
<dbReference type="InterPro" id="IPR000123">
    <property type="entry name" value="Reverse_transcriptase_msDNA"/>
</dbReference>
<evidence type="ECO:0000313" key="10">
    <source>
        <dbReference type="EMBL" id="ASV30046.1"/>
    </source>
</evidence>
<accession>A0A223V431</accession>
<evidence type="ECO:0000256" key="8">
    <source>
        <dbReference type="SAM" id="MobiDB-lite"/>
    </source>
</evidence>
<dbReference type="Proteomes" id="UP000215244">
    <property type="component" value="Chromosome"/>
</dbReference>
<evidence type="ECO:0000313" key="11">
    <source>
        <dbReference type="Proteomes" id="UP000215244"/>
    </source>
</evidence>
<dbReference type="EMBL" id="CP022957">
    <property type="protein sequence ID" value="ASV30046.1"/>
    <property type="molecule type" value="Genomic_DNA"/>
</dbReference>
<feature type="region of interest" description="Disordered" evidence="8">
    <location>
        <begin position="1"/>
        <end position="24"/>
    </location>
</feature>
<evidence type="ECO:0000256" key="3">
    <source>
        <dbReference type="ARBA" id="ARBA00022723"/>
    </source>
</evidence>
<protein>
    <recommendedName>
        <fullName evidence="9">Reverse transcriptase domain-containing protein</fullName>
    </recommendedName>
</protein>
<evidence type="ECO:0000256" key="5">
    <source>
        <dbReference type="ARBA" id="ARBA00022918"/>
    </source>
</evidence>
<dbReference type="KEGG" id="marb:CJ263_07315"/>
<dbReference type="Pfam" id="PF00078">
    <property type="entry name" value="RVT_1"/>
    <property type="match status" value="1"/>
</dbReference>
<evidence type="ECO:0000256" key="1">
    <source>
        <dbReference type="ARBA" id="ARBA00022679"/>
    </source>
</evidence>
<keyword evidence="11" id="KW-1185">Reference proteome</keyword>
<evidence type="ECO:0000256" key="2">
    <source>
        <dbReference type="ARBA" id="ARBA00022695"/>
    </source>
</evidence>
<feature type="compositionally biased region" description="Polar residues" evidence="8">
    <location>
        <begin position="14"/>
        <end position="24"/>
    </location>
</feature>
<dbReference type="GO" id="GO:0051607">
    <property type="term" value="P:defense response to virus"/>
    <property type="evidence" value="ECO:0007669"/>
    <property type="project" value="UniProtKB-KW"/>
</dbReference>
<dbReference type="GO" id="GO:0003723">
    <property type="term" value="F:RNA binding"/>
    <property type="evidence" value="ECO:0007669"/>
    <property type="project" value="InterPro"/>
</dbReference>
<feature type="region of interest" description="Disordered" evidence="8">
    <location>
        <begin position="116"/>
        <end position="135"/>
    </location>
</feature>
<dbReference type="InterPro" id="IPR043502">
    <property type="entry name" value="DNA/RNA_pol_sf"/>
</dbReference>
<dbReference type="PROSITE" id="PS50878">
    <property type="entry name" value="RT_POL"/>
    <property type="match status" value="1"/>
</dbReference>
<keyword evidence="6" id="KW-0051">Antiviral defense</keyword>
<evidence type="ECO:0000256" key="4">
    <source>
        <dbReference type="ARBA" id="ARBA00022842"/>
    </source>
</evidence>
<dbReference type="InterPro" id="IPR000477">
    <property type="entry name" value="RT_dom"/>
</dbReference>